<dbReference type="SMART" id="SM00969">
    <property type="entry name" value="SOCS_box"/>
    <property type="match status" value="1"/>
</dbReference>
<dbReference type="SMART" id="SM00248">
    <property type="entry name" value="ANK"/>
    <property type="match status" value="5"/>
</dbReference>
<organism evidence="5 6">
    <name type="scientific">Paralvinella palmiformis</name>
    <dbReference type="NCBI Taxonomy" id="53620"/>
    <lineage>
        <taxon>Eukaryota</taxon>
        <taxon>Metazoa</taxon>
        <taxon>Spiralia</taxon>
        <taxon>Lophotrochozoa</taxon>
        <taxon>Annelida</taxon>
        <taxon>Polychaeta</taxon>
        <taxon>Sedentaria</taxon>
        <taxon>Canalipalpata</taxon>
        <taxon>Terebellida</taxon>
        <taxon>Terebelliformia</taxon>
        <taxon>Alvinellidae</taxon>
        <taxon>Paralvinella</taxon>
    </lineage>
</organism>
<dbReference type="InterPro" id="IPR036770">
    <property type="entry name" value="Ankyrin_rpt-contain_sf"/>
</dbReference>
<evidence type="ECO:0000256" key="3">
    <source>
        <dbReference type="PROSITE-ProRule" id="PRU00023"/>
    </source>
</evidence>
<dbReference type="Gene3D" id="1.10.750.20">
    <property type="entry name" value="SOCS box"/>
    <property type="match status" value="1"/>
</dbReference>
<dbReference type="EMBL" id="JAODUP010000107">
    <property type="protein sequence ID" value="KAK2161929.1"/>
    <property type="molecule type" value="Genomic_DNA"/>
</dbReference>
<evidence type="ECO:0000313" key="5">
    <source>
        <dbReference type="EMBL" id="KAK2161929.1"/>
    </source>
</evidence>
<name>A0AAD9JZ44_9ANNE</name>
<dbReference type="PROSITE" id="PS50225">
    <property type="entry name" value="SOCS"/>
    <property type="match status" value="1"/>
</dbReference>
<dbReference type="PANTHER" id="PTHR24198">
    <property type="entry name" value="ANKYRIN REPEAT AND PROTEIN KINASE DOMAIN-CONTAINING PROTEIN"/>
    <property type="match status" value="1"/>
</dbReference>
<evidence type="ECO:0000256" key="1">
    <source>
        <dbReference type="ARBA" id="ARBA00022737"/>
    </source>
</evidence>
<dbReference type="PROSITE" id="PS50297">
    <property type="entry name" value="ANK_REP_REGION"/>
    <property type="match status" value="1"/>
</dbReference>
<dbReference type="PROSITE" id="PS50088">
    <property type="entry name" value="ANK_REPEAT"/>
    <property type="match status" value="1"/>
</dbReference>
<dbReference type="Pfam" id="PF12796">
    <property type="entry name" value="Ank_2"/>
    <property type="match status" value="1"/>
</dbReference>
<dbReference type="PRINTS" id="PR01415">
    <property type="entry name" value="ANKYRIN"/>
</dbReference>
<keyword evidence="1" id="KW-0677">Repeat</keyword>
<dbReference type="Pfam" id="PF07525">
    <property type="entry name" value="SOCS_box"/>
    <property type="match status" value="1"/>
</dbReference>
<protein>
    <recommendedName>
        <fullName evidence="4">SOCS box domain-containing protein</fullName>
    </recommendedName>
</protein>
<evidence type="ECO:0000313" key="6">
    <source>
        <dbReference type="Proteomes" id="UP001208570"/>
    </source>
</evidence>
<feature type="repeat" description="ANK" evidence="3">
    <location>
        <begin position="117"/>
        <end position="149"/>
    </location>
</feature>
<keyword evidence="6" id="KW-1185">Reference proteome</keyword>
<gene>
    <name evidence="5" type="ORF">LSH36_107g00005</name>
</gene>
<comment type="caution">
    <text evidence="5">The sequence shown here is derived from an EMBL/GenBank/DDBJ whole genome shotgun (WGS) entry which is preliminary data.</text>
</comment>
<dbReference type="Proteomes" id="UP001208570">
    <property type="component" value="Unassembled WGS sequence"/>
</dbReference>
<dbReference type="PANTHER" id="PTHR24198:SF194">
    <property type="entry name" value="INVERSIN-A"/>
    <property type="match status" value="1"/>
</dbReference>
<accession>A0AAD9JZ44</accession>
<dbReference type="SUPFAM" id="SSF48403">
    <property type="entry name" value="Ankyrin repeat"/>
    <property type="match status" value="1"/>
</dbReference>
<sequence length="279" mass="31096">MECHYSVNYQEKEEDLLCAITEGNLEKVRQLLTSGMGINTVLHSKTSQQSATVLSTAAYEGHIHIMRYLITCNALVNYQDPLLSRTSLHWACMGGHVEAVRLLLQYSSTDVNCQDRDNVTPIIHSAICGSNQVVQLLIEHGANVSSCDRLHSSPLHYSTFHGRSAVTSTLIKSGCIANDPTIFGQGTPLANLVYHGDVSNCCLLLASGYSMGRDQWVLDYNHDTEIGNMLRNHYLNPASLSRLCRKTIRRLIGSVHLEKKIYTLPLPRKIIEFLTLDIL</sequence>
<dbReference type="InterPro" id="IPR001496">
    <property type="entry name" value="SOCS_box"/>
</dbReference>
<dbReference type="Gene3D" id="1.25.40.20">
    <property type="entry name" value="Ankyrin repeat-containing domain"/>
    <property type="match status" value="1"/>
</dbReference>
<dbReference type="InterPro" id="IPR036036">
    <property type="entry name" value="SOCS_box-like_dom_sf"/>
</dbReference>
<dbReference type="GO" id="GO:0035556">
    <property type="term" value="P:intracellular signal transduction"/>
    <property type="evidence" value="ECO:0007669"/>
    <property type="project" value="InterPro"/>
</dbReference>
<reference evidence="5" key="1">
    <citation type="journal article" date="2023" name="Mol. Biol. Evol.">
        <title>Third-Generation Sequencing Reveals the Adaptive Role of the Epigenome in Three Deep-Sea Polychaetes.</title>
        <authorList>
            <person name="Perez M."/>
            <person name="Aroh O."/>
            <person name="Sun Y."/>
            <person name="Lan Y."/>
            <person name="Juniper S.K."/>
            <person name="Young C.R."/>
            <person name="Angers B."/>
            <person name="Qian P.Y."/>
        </authorList>
    </citation>
    <scope>NUCLEOTIDE SEQUENCE</scope>
    <source>
        <strain evidence="5">P08H-3</strain>
    </source>
</reference>
<proteinExistence type="predicted"/>
<dbReference type="CDD" id="cd03587">
    <property type="entry name" value="SOCS"/>
    <property type="match status" value="1"/>
</dbReference>
<dbReference type="AlphaFoldDB" id="A0AAD9JZ44"/>
<evidence type="ECO:0000256" key="2">
    <source>
        <dbReference type="ARBA" id="ARBA00023043"/>
    </source>
</evidence>
<feature type="domain" description="SOCS box" evidence="4">
    <location>
        <begin position="236"/>
        <end position="279"/>
    </location>
</feature>
<evidence type="ECO:0000259" key="4">
    <source>
        <dbReference type="PROSITE" id="PS50225"/>
    </source>
</evidence>
<dbReference type="InterPro" id="IPR002110">
    <property type="entry name" value="Ankyrin_rpt"/>
</dbReference>
<keyword evidence="2 3" id="KW-0040">ANK repeat</keyword>
<dbReference type="SUPFAM" id="SSF158235">
    <property type="entry name" value="SOCS box-like"/>
    <property type="match status" value="1"/>
</dbReference>